<dbReference type="EMBL" id="BMAW01122276">
    <property type="protein sequence ID" value="GFT98208.1"/>
    <property type="molecule type" value="Genomic_DNA"/>
</dbReference>
<proteinExistence type="predicted"/>
<comment type="caution">
    <text evidence="1">The sequence shown here is derived from an EMBL/GenBank/DDBJ whole genome shotgun (WGS) entry which is preliminary data.</text>
</comment>
<name>A0A8X6UAK5_NEPPI</name>
<dbReference type="AlphaFoldDB" id="A0A8X6UAK5"/>
<dbReference type="Proteomes" id="UP000887013">
    <property type="component" value="Unassembled WGS sequence"/>
</dbReference>
<evidence type="ECO:0000313" key="1">
    <source>
        <dbReference type="EMBL" id="GFT98208.1"/>
    </source>
</evidence>
<sequence>MGEVFGRFLEGNSVGLLLQILSVPEGMLLKIIQWLLASDPREFLLKVLAWLLIGDPEVLILKVFLWRFERNPGGLLLNVFGRLLIGDFGRFSYMY</sequence>
<accession>A0A8X6UAK5</accession>
<evidence type="ECO:0000313" key="2">
    <source>
        <dbReference type="Proteomes" id="UP000887013"/>
    </source>
</evidence>
<reference evidence="1" key="1">
    <citation type="submission" date="2020-08" db="EMBL/GenBank/DDBJ databases">
        <title>Multicomponent nature underlies the extraordinary mechanical properties of spider dragline silk.</title>
        <authorList>
            <person name="Kono N."/>
            <person name="Nakamura H."/>
            <person name="Mori M."/>
            <person name="Yoshida Y."/>
            <person name="Ohtoshi R."/>
            <person name="Malay A.D."/>
            <person name="Moran D.A.P."/>
            <person name="Tomita M."/>
            <person name="Numata K."/>
            <person name="Arakawa K."/>
        </authorList>
    </citation>
    <scope>NUCLEOTIDE SEQUENCE</scope>
</reference>
<organism evidence="1 2">
    <name type="scientific">Nephila pilipes</name>
    <name type="common">Giant wood spider</name>
    <name type="synonym">Nephila maculata</name>
    <dbReference type="NCBI Taxonomy" id="299642"/>
    <lineage>
        <taxon>Eukaryota</taxon>
        <taxon>Metazoa</taxon>
        <taxon>Ecdysozoa</taxon>
        <taxon>Arthropoda</taxon>
        <taxon>Chelicerata</taxon>
        <taxon>Arachnida</taxon>
        <taxon>Araneae</taxon>
        <taxon>Araneomorphae</taxon>
        <taxon>Entelegynae</taxon>
        <taxon>Araneoidea</taxon>
        <taxon>Nephilidae</taxon>
        <taxon>Nephila</taxon>
    </lineage>
</organism>
<protein>
    <submittedName>
        <fullName evidence="1">Uncharacterized protein</fullName>
    </submittedName>
</protein>
<gene>
    <name evidence="1" type="ORF">NPIL_121841</name>
</gene>
<keyword evidence="2" id="KW-1185">Reference proteome</keyword>